<reference evidence="2" key="1">
    <citation type="submission" date="2022-01" db="EMBL/GenBank/DDBJ databases">
        <title>Novel bile acid biosynthetic pathways are enriched in the microbiome of centenarians.</title>
        <authorList>
            <person name="Sato Y."/>
            <person name="Atarashi K."/>
            <person name="Plichta R.D."/>
            <person name="Arai Y."/>
            <person name="Sasajima S."/>
            <person name="Kearney M.S."/>
            <person name="Suda W."/>
            <person name="Takeshita K."/>
            <person name="Sasaki T."/>
            <person name="Okamoto S."/>
            <person name="Skelly N.A."/>
            <person name="Okamura Y."/>
            <person name="Vlamakis H."/>
            <person name="Li Y."/>
            <person name="Tanoue T."/>
            <person name="Takei H."/>
            <person name="Nittono H."/>
            <person name="Narushima S."/>
            <person name="Irie J."/>
            <person name="Itoh H."/>
            <person name="Moriya K."/>
            <person name="Sugiura Y."/>
            <person name="Suematsu M."/>
            <person name="Moritoki N."/>
            <person name="Shibata S."/>
            <person name="Littman R.D."/>
            <person name="Fischbach A.M."/>
            <person name="Uwamino Y."/>
            <person name="Inoue T."/>
            <person name="Honda A."/>
            <person name="Hattori M."/>
            <person name="Murai T."/>
            <person name="Xavier J.R."/>
            <person name="Hirose N."/>
            <person name="Honda K."/>
        </authorList>
    </citation>
    <scope>NUCLEOTIDE SEQUENCE</scope>
    <source>
        <strain evidence="2">CE91-St55</strain>
    </source>
</reference>
<proteinExistence type="predicted"/>
<comment type="caution">
    <text evidence="2">The sequence shown here is derived from an EMBL/GenBank/DDBJ whole genome shotgun (WGS) entry which is preliminary data.</text>
</comment>
<accession>A0AA37JK44</accession>
<dbReference type="EMBL" id="BQNJ01000002">
    <property type="protein sequence ID" value="GKH03076.1"/>
    <property type="molecule type" value="Genomic_DNA"/>
</dbReference>
<dbReference type="RefSeq" id="WP_022033662.1">
    <property type="nucleotide sequence ID" value="NZ_BQNJ01000002.1"/>
</dbReference>
<dbReference type="PANTHER" id="PTHR43649">
    <property type="entry name" value="ARABINOSE-BINDING PROTEIN-RELATED"/>
    <property type="match status" value="1"/>
</dbReference>
<dbReference type="PROSITE" id="PS51257">
    <property type="entry name" value="PROKAR_LIPOPROTEIN"/>
    <property type="match status" value="1"/>
</dbReference>
<dbReference type="Proteomes" id="UP001055091">
    <property type="component" value="Unassembled WGS sequence"/>
</dbReference>
<evidence type="ECO:0000313" key="2">
    <source>
        <dbReference type="EMBL" id="GKH03076.1"/>
    </source>
</evidence>
<organism evidence="2 3">
    <name type="scientific">Hungatella hathewayi</name>
    <dbReference type="NCBI Taxonomy" id="154046"/>
    <lineage>
        <taxon>Bacteria</taxon>
        <taxon>Bacillati</taxon>
        <taxon>Bacillota</taxon>
        <taxon>Clostridia</taxon>
        <taxon>Lachnospirales</taxon>
        <taxon>Lachnospiraceae</taxon>
        <taxon>Hungatella</taxon>
    </lineage>
</organism>
<dbReference type="Pfam" id="PF01547">
    <property type="entry name" value="SBP_bac_1"/>
    <property type="match status" value="1"/>
</dbReference>
<feature type="chain" id="PRO_5041339364" evidence="1">
    <location>
        <begin position="30"/>
        <end position="437"/>
    </location>
</feature>
<protein>
    <submittedName>
        <fullName evidence="2">Binding protein MsmE</fullName>
    </submittedName>
</protein>
<sequence>MRRNKKVTAILAGAAIAALLAGCGNGASAVNGQSDSAGKGKEGGSLEIAVTYTGKEASVFKTLVENFEKESGYKVNVAEYGKDYEATLKTRMASNDLPDVFQTHGWSLQRYKEYLMRLNDEPWAADYDESALGVIRDKDDSIYVLMISELINGTLVNLDICEKAGVDPYEIHTWDQFTAACEKIKTAGYTPNGTNAQAGVLANSSGTWTTYEGELAEDSQVMLDGTWDWESYEPMLNTYADWMEKGYYYDDVLSIKDSDFTERFASDKAAFILGYDPSILLTCLTLNDQGNYAFLPHFASKDGGKVFVGIGEGDTFGIWKDSKNTEGARAFLNYMAKPEVALEMNRASGKLSCLKGTMAIDSSYGLECFTTMKEKCGDSDILYENLWDRQYMPSGMWPIFENATSMLFDDHSGSGVQAAKDYLRQNYMDLYEAAQAD</sequence>
<name>A0AA37JK44_9FIRM</name>
<dbReference type="SUPFAM" id="SSF53850">
    <property type="entry name" value="Periplasmic binding protein-like II"/>
    <property type="match status" value="1"/>
</dbReference>
<feature type="signal peptide" evidence="1">
    <location>
        <begin position="1"/>
        <end position="29"/>
    </location>
</feature>
<dbReference type="InterPro" id="IPR006059">
    <property type="entry name" value="SBP"/>
</dbReference>
<keyword evidence="1" id="KW-0732">Signal</keyword>
<gene>
    <name evidence="2" type="primary">msmE_2</name>
    <name evidence="2" type="ORF">CE91St55_50570</name>
</gene>
<evidence type="ECO:0000256" key="1">
    <source>
        <dbReference type="SAM" id="SignalP"/>
    </source>
</evidence>
<dbReference type="InterPro" id="IPR050490">
    <property type="entry name" value="Bact_solute-bd_prot1"/>
</dbReference>
<dbReference type="Gene3D" id="3.40.190.10">
    <property type="entry name" value="Periplasmic binding protein-like II"/>
    <property type="match status" value="2"/>
</dbReference>
<evidence type="ECO:0000313" key="3">
    <source>
        <dbReference type="Proteomes" id="UP001055091"/>
    </source>
</evidence>
<dbReference type="AlphaFoldDB" id="A0AA37JK44"/>